<keyword evidence="1" id="KW-1133">Transmembrane helix</keyword>
<feature type="transmembrane region" description="Helical" evidence="1">
    <location>
        <begin position="12"/>
        <end position="34"/>
    </location>
</feature>
<gene>
    <name evidence="2" type="ORF">DFO68_1336</name>
</gene>
<proteinExistence type="predicted"/>
<sequence>MKRSATRLWLTFATLTKMLGIIACHLAGVLALLLGPDTGR</sequence>
<evidence type="ECO:0000256" key="1">
    <source>
        <dbReference type="SAM" id="Phobius"/>
    </source>
</evidence>
<evidence type="ECO:0000313" key="3">
    <source>
        <dbReference type="Proteomes" id="UP000295150"/>
    </source>
</evidence>
<accession>A0A4R6GNI8</accession>
<comment type="caution">
    <text evidence="2">The sequence shown here is derived from an EMBL/GenBank/DDBJ whole genome shotgun (WGS) entry which is preliminary data.</text>
</comment>
<reference evidence="2 3" key="1">
    <citation type="submission" date="2019-03" db="EMBL/GenBank/DDBJ databases">
        <title>Freshwater and sediment microbial communities from various areas in North America, analyzing microbe dynamics in response to fracking.</title>
        <authorList>
            <person name="Lamendella R."/>
        </authorList>
    </citation>
    <scope>NUCLEOTIDE SEQUENCE [LARGE SCALE GENOMIC DNA]</scope>
    <source>
        <strain evidence="2 3">1_TX</strain>
    </source>
</reference>
<dbReference type="AlphaFoldDB" id="A0A4R6GNI8"/>
<keyword evidence="1" id="KW-0472">Membrane</keyword>
<dbReference type="EMBL" id="SNWH01000033">
    <property type="protein sequence ID" value="TDN96811.1"/>
    <property type="molecule type" value="Genomic_DNA"/>
</dbReference>
<dbReference type="Proteomes" id="UP000295150">
    <property type="component" value="Unassembled WGS sequence"/>
</dbReference>
<keyword evidence="3" id="KW-1185">Reference proteome</keyword>
<dbReference type="RefSeq" id="WP_279512845.1">
    <property type="nucleotide sequence ID" value="NZ_SNWH01000033.1"/>
</dbReference>
<organism evidence="2 3">
    <name type="scientific">Halomonas ventosae</name>
    <dbReference type="NCBI Taxonomy" id="229007"/>
    <lineage>
        <taxon>Bacteria</taxon>
        <taxon>Pseudomonadati</taxon>
        <taxon>Pseudomonadota</taxon>
        <taxon>Gammaproteobacteria</taxon>
        <taxon>Oceanospirillales</taxon>
        <taxon>Halomonadaceae</taxon>
        <taxon>Halomonas</taxon>
    </lineage>
</organism>
<protein>
    <submittedName>
        <fullName evidence="2">Uncharacterized protein</fullName>
    </submittedName>
</protein>
<evidence type="ECO:0000313" key="2">
    <source>
        <dbReference type="EMBL" id="TDN96811.1"/>
    </source>
</evidence>
<name>A0A4R6GNI8_9GAMM</name>
<keyword evidence="1" id="KW-0812">Transmembrane</keyword>